<dbReference type="Proteomes" id="UP001164929">
    <property type="component" value="Chromosome 14"/>
</dbReference>
<accession>A0AAD6PZG6</accession>
<dbReference type="EMBL" id="JAQIZT010000014">
    <property type="protein sequence ID" value="KAJ6973462.1"/>
    <property type="molecule type" value="Genomic_DNA"/>
</dbReference>
<dbReference type="AlphaFoldDB" id="A0AAD6PZG6"/>
<proteinExistence type="predicted"/>
<gene>
    <name evidence="1" type="ORF">NC653_033710</name>
</gene>
<comment type="caution">
    <text evidence="1">The sequence shown here is derived from an EMBL/GenBank/DDBJ whole genome shotgun (WGS) entry which is preliminary data.</text>
</comment>
<name>A0AAD6PZG6_9ROSI</name>
<evidence type="ECO:0000313" key="1">
    <source>
        <dbReference type="EMBL" id="KAJ6973462.1"/>
    </source>
</evidence>
<protein>
    <submittedName>
        <fullName evidence="1">Uncharacterized protein</fullName>
    </submittedName>
</protein>
<keyword evidence="2" id="KW-1185">Reference proteome</keyword>
<reference evidence="1" key="1">
    <citation type="journal article" date="2023" name="Mol. Ecol. Resour.">
        <title>Chromosome-level genome assembly of a triploid poplar Populus alba 'Berolinensis'.</title>
        <authorList>
            <person name="Chen S."/>
            <person name="Yu Y."/>
            <person name="Wang X."/>
            <person name="Wang S."/>
            <person name="Zhang T."/>
            <person name="Zhou Y."/>
            <person name="He R."/>
            <person name="Meng N."/>
            <person name="Wang Y."/>
            <person name="Liu W."/>
            <person name="Liu Z."/>
            <person name="Liu J."/>
            <person name="Guo Q."/>
            <person name="Huang H."/>
            <person name="Sederoff R.R."/>
            <person name="Wang G."/>
            <person name="Qu G."/>
            <person name="Chen S."/>
        </authorList>
    </citation>
    <scope>NUCLEOTIDE SEQUENCE</scope>
    <source>
        <strain evidence="1">SC-2020</strain>
    </source>
</reference>
<evidence type="ECO:0000313" key="2">
    <source>
        <dbReference type="Proteomes" id="UP001164929"/>
    </source>
</evidence>
<sequence length="93" mass="10441">MTQNKPSYQAPSTMIDVTSGRILIPTNFQSPCNLGDRKKRNTSGSSFINRQSKPSWIVTSGVIELHLISIRCNSILPQVMYKQDVEGTLRMLD</sequence>
<organism evidence="1 2">
    <name type="scientific">Populus alba x Populus x berolinensis</name>
    <dbReference type="NCBI Taxonomy" id="444605"/>
    <lineage>
        <taxon>Eukaryota</taxon>
        <taxon>Viridiplantae</taxon>
        <taxon>Streptophyta</taxon>
        <taxon>Embryophyta</taxon>
        <taxon>Tracheophyta</taxon>
        <taxon>Spermatophyta</taxon>
        <taxon>Magnoliopsida</taxon>
        <taxon>eudicotyledons</taxon>
        <taxon>Gunneridae</taxon>
        <taxon>Pentapetalae</taxon>
        <taxon>rosids</taxon>
        <taxon>fabids</taxon>
        <taxon>Malpighiales</taxon>
        <taxon>Salicaceae</taxon>
        <taxon>Saliceae</taxon>
        <taxon>Populus</taxon>
    </lineage>
</organism>